<sequence>MNDSDAITIPAASTGDWIIGAPEAASVLASLLGRGVGTASSLEHTPGPVRRLCLVPAMPEPCAFQDSSAEHLHASIGGTLTLLMTELRQAARAMGRNPEGGRIVVLLPEKPSMGAADGFPAAAVCGAAVSMLRTLAMELERRNISVNTLFYSGDLSASANTKALTALLDTLLFGDTAPVIGQEVFVAGGADLGRLHP</sequence>
<dbReference type="AlphaFoldDB" id="A0A1H4I922"/>
<dbReference type="RefSeq" id="WP_093459630.1">
    <property type="nucleotide sequence ID" value="NZ_FNST01000001.1"/>
</dbReference>
<gene>
    <name evidence="1" type="ORF">SAMN04490356_0209</name>
</gene>
<keyword evidence="2" id="KW-1185">Reference proteome</keyword>
<protein>
    <recommendedName>
        <fullName evidence="3">Enoyl-(Acyl carrier protein) reductase</fullName>
    </recommendedName>
</protein>
<dbReference type="Gene3D" id="3.40.50.720">
    <property type="entry name" value="NAD(P)-binding Rossmann-like Domain"/>
    <property type="match status" value="1"/>
</dbReference>
<evidence type="ECO:0008006" key="3">
    <source>
        <dbReference type="Google" id="ProtNLM"/>
    </source>
</evidence>
<reference evidence="2" key="1">
    <citation type="submission" date="2016-10" db="EMBL/GenBank/DDBJ databases">
        <authorList>
            <person name="Varghese N."/>
            <person name="Submissions S."/>
        </authorList>
    </citation>
    <scope>NUCLEOTIDE SEQUENCE [LARGE SCALE GENOMIC DNA]</scope>
    <source>
        <strain evidence="2">DSM 40318</strain>
    </source>
</reference>
<evidence type="ECO:0000313" key="2">
    <source>
        <dbReference type="Proteomes" id="UP000198609"/>
    </source>
</evidence>
<name>A0A1H4I922_STRMJ</name>
<dbReference type="EMBL" id="FNST01000001">
    <property type="protein sequence ID" value="SEB30395.1"/>
    <property type="molecule type" value="Genomic_DNA"/>
</dbReference>
<dbReference type="InterPro" id="IPR036291">
    <property type="entry name" value="NAD(P)-bd_dom_sf"/>
</dbReference>
<dbReference type="SUPFAM" id="SSF51735">
    <property type="entry name" value="NAD(P)-binding Rossmann-fold domains"/>
    <property type="match status" value="1"/>
</dbReference>
<accession>A0A1H4I922</accession>
<evidence type="ECO:0000313" key="1">
    <source>
        <dbReference type="EMBL" id="SEB30395.1"/>
    </source>
</evidence>
<dbReference type="Proteomes" id="UP000198609">
    <property type="component" value="Unassembled WGS sequence"/>
</dbReference>
<proteinExistence type="predicted"/>
<organism evidence="1 2">
    <name type="scientific">Streptomyces melanosporofaciens</name>
    <dbReference type="NCBI Taxonomy" id="67327"/>
    <lineage>
        <taxon>Bacteria</taxon>
        <taxon>Bacillati</taxon>
        <taxon>Actinomycetota</taxon>
        <taxon>Actinomycetes</taxon>
        <taxon>Kitasatosporales</taxon>
        <taxon>Streptomycetaceae</taxon>
        <taxon>Streptomyces</taxon>
        <taxon>Streptomyces violaceusniger group</taxon>
    </lineage>
</organism>